<dbReference type="AlphaFoldDB" id="A0A5N5EJH4"/>
<accession>A0A5N5EJH4</accession>
<feature type="region of interest" description="Disordered" evidence="1">
    <location>
        <begin position="195"/>
        <end position="234"/>
    </location>
</feature>
<dbReference type="Pfam" id="PF13560">
    <property type="entry name" value="HTH_31"/>
    <property type="match status" value="1"/>
</dbReference>
<dbReference type="Gene3D" id="1.10.260.40">
    <property type="entry name" value="lambda repressor-like DNA-binding domains"/>
    <property type="match status" value="1"/>
</dbReference>
<evidence type="ECO:0000313" key="5">
    <source>
        <dbReference type="Proteomes" id="UP000326907"/>
    </source>
</evidence>
<keyword evidence="5" id="KW-1185">Reference proteome</keyword>
<protein>
    <submittedName>
        <fullName evidence="4">Helix-turn-helix domain-containing protein</fullName>
    </submittedName>
</protein>
<dbReference type="SUPFAM" id="SSF47413">
    <property type="entry name" value="lambda repressor-like DNA-binding domains"/>
    <property type="match status" value="1"/>
</dbReference>
<dbReference type="GO" id="GO:0003677">
    <property type="term" value="F:DNA binding"/>
    <property type="evidence" value="ECO:0007669"/>
    <property type="project" value="InterPro"/>
</dbReference>
<feature type="compositionally biased region" description="Low complexity" evidence="1">
    <location>
        <begin position="195"/>
        <end position="213"/>
    </location>
</feature>
<evidence type="ECO:0000313" key="4">
    <source>
        <dbReference type="EMBL" id="KAB2591069.1"/>
    </source>
</evidence>
<proteinExistence type="predicted"/>
<name>A0A5N5EJH4_9ACTN</name>
<dbReference type="PROSITE" id="PS50943">
    <property type="entry name" value="HTH_CROC1"/>
    <property type="match status" value="1"/>
</dbReference>
<evidence type="ECO:0000256" key="1">
    <source>
        <dbReference type="SAM" id="MobiDB-lite"/>
    </source>
</evidence>
<organism evidence="4 5">
    <name type="scientific">Streptomyces arboris</name>
    <dbReference type="NCBI Taxonomy" id="2600619"/>
    <lineage>
        <taxon>Bacteria</taxon>
        <taxon>Bacillati</taxon>
        <taxon>Actinomycetota</taxon>
        <taxon>Actinomycetes</taxon>
        <taxon>Kitasatosporales</taxon>
        <taxon>Streptomycetaceae</taxon>
        <taxon>Streptomyces</taxon>
    </lineage>
</organism>
<keyword evidence="2" id="KW-0472">Membrane</keyword>
<sequence length="496" mass="51587">MVEFRWSSGRVGGTTPAWGGPPGGDKHDTGSAGPGTVPPPVTWVFSAGWNALVGRQGEVERVSGDEGTGGRRAGEELAREQLADRLRELRAGSGRTYAALARRIGVSGSTLHRYCTGQTVPAEFAPVERLARLCGRSAEERQALHRLWLRADAERVERQEAGAVPGAEEAGAAVDAAAEGAGAAVGPASEALGPAGVEAPAGSSPPAAAPAAALTTSVHRDEDRQAPAPPAPRSPVVRRWAPALAVCAAVATLALVLIAALGGPARPERPERQPPVARPTTPPFTWTTDDHVWRYGCGHEYLVARPPGAVPPPPAEADAEPWAQALGAVHAGETGVRITLQGTGEQAVVLEALRIRVVARREPAEGRVHRMSSGCGGALTPRMFDVDLDAERPVARSVPGNDTGEPIAPVSFPYRVSAADPEVFLVTGRTARCDCDWVAELRWSGGGRSGTVRIDDGGRPFRTSGAPGRPVHDYDYGARRWVAAEPEGAGGSSGSG</sequence>
<gene>
    <name evidence="4" type="ORF">F5983_18055</name>
</gene>
<reference evidence="4 5" key="1">
    <citation type="submission" date="2019-09" db="EMBL/GenBank/DDBJ databases">
        <authorList>
            <person name="Liu P."/>
        </authorList>
    </citation>
    <scope>NUCLEOTIDE SEQUENCE [LARGE SCALE GENOMIC DNA]</scope>
    <source>
        <strain evidence="4 5">TRM68085</strain>
    </source>
</reference>
<dbReference type="Proteomes" id="UP000326907">
    <property type="component" value="Unassembled WGS sequence"/>
</dbReference>
<comment type="caution">
    <text evidence="4">The sequence shown here is derived from an EMBL/GenBank/DDBJ whole genome shotgun (WGS) entry which is preliminary data.</text>
</comment>
<evidence type="ECO:0000256" key="2">
    <source>
        <dbReference type="SAM" id="Phobius"/>
    </source>
</evidence>
<keyword evidence="2" id="KW-1133">Transmembrane helix</keyword>
<feature type="region of interest" description="Disordered" evidence="1">
    <location>
        <begin position="1"/>
        <end position="39"/>
    </location>
</feature>
<evidence type="ECO:0000259" key="3">
    <source>
        <dbReference type="PROSITE" id="PS50943"/>
    </source>
</evidence>
<dbReference type="SMART" id="SM00530">
    <property type="entry name" value="HTH_XRE"/>
    <property type="match status" value="1"/>
</dbReference>
<dbReference type="InterPro" id="IPR001387">
    <property type="entry name" value="Cro/C1-type_HTH"/>
</dbReference>
<feature type="transmembrane region" description="Helical" evidence="2">
    <location>
        <begin position="240"/>
        <end position="262"/>
    </location>
</feature>
<feature type="region of interest" description="Disordered" evidence="1">
    <location>
        <begin position="264"/>
        <end position="285"/>
    </location>
</feature>
<dbReference type="InterPro" id="IPR010982">
    <property type="entry name" value="Lambda_DNA-bd_dom_sf"/>
</dbReference>
<feature type="domain" description="HTH cro/C1-type" evidence="3">
    <location>
        <begin position="86"/>
        <end position="141"/>
    </location>
</feature>
<keyword evidence="2" id="KW-0812">Transmembrane</keyword>
<dbReference type="EMBL" id="VYUA01000015">
    <property type="protein sequence ID" value="KAB2591069.1"/>
    <property type="molecule type" value="Genomic_DNA"/>
</dbReference>
<dbReference type="CDD" id="cd00093">
    <property type="entry name" value="HTH_XRE"/>
    <property type="match status" value="1"/>
</dbReference>